<feature type="transmembrane region" description="Helical" evidence="8">
    <location>
        <begin position="365"/>
        <end position="384"/>
    </location>
</feature>
<sequence>MLLESCLPPHLDAVVRSAALFASYTTLMKFNVHPLAHSFVLVLCRSLVAFMMNKGINSNSRRSMLLDGLWSSFNITCIVFAIAKLHPFRVVVGQYAALAVSRSLGRTIGLHATVLLLCGLVILGWANNLTPTHLSVAREDTIHVVDSIGGMIALLVYVVSEGIRVHRNIGRKPETVHRECRRTCTEVVSSIAVSAGMAIAVELLGAKGLGLSSIFVWGFSSVGDGTIMFAFPLCLWLVVMYVAGPSKSVSRQRLTEQLSVHPLHINESTVVVASFTGFVLHTFYHHHFSSSGIIESETHPMWHVDNLMVLVGAAFIAASMSASDTQQVDESDNALFDLTPGASRNTSLVALVRLNVLSRPRQRKLLIFFCMTMSFMVVELIYGLHANSLSLVSDSFHMLLDAASIGLGLWTSVMANWPRSRLYPRGYGGYETISGFINGIVLLLVATWIAWESIERLLEPPQVITDHLLAVAVGGLVVNVVGVVFFHEAHSHGHSHSHDGSGCCHSATTEQNMRGIYLHILADLLGSVAVILSTLVIHLTGWSVVDPICSILISSFIFFSALPLVQQAGSMLSYGTTTLNDAEPLFKGLETIAGVTSIDKCYLRFYSGSPVLAAVSIRVLDDANTRSVQSHCRHALEFVARDSVIVETLTKT</sequence>
<evidence type="ECO:0000259" key="9">
    <source>
        <dbReference type="Pfam" id="PF01545"/>
    </source>
</evidence>
<dbReference type="InterPro" id="IPR002524">
    <property type="entry name" value="Cation_efflux"/>
</dbReference>
<evidence type="ECO:0000256" key="2">
    <source>
        <dbReference type="ARBA" id="ARBA00008873"/>
    </source>
</evidence>
<dbReference type="InterPro" id="IPR058533">
    <property type="entry name" value="Cation_efflux_TM"/>
</dbReference>
<evidence type="ECO:0000313" key="11">
    <source>
        <dbReference type="Proteomes" id="UP000051952"/>
    </source>
</evidence>
<evidence type="ECO:0000256" key="8">
    <source>
        <dbReference type="SAM" id="Phobius"/>
    </source>
</evidence>
<dbReference type="GO" id="GO:0006882">
    <property type="term" value="P:intracellular zinc ion homeostasis"/>
    <property type="evidence" value="ECO:0007669"/>
    <property type="project" value="InterPro"/>
</dbReference>
<dbReference type="GO" id="GO:0005385">
    <property type="term" value="F:zinc ion transmembrane transporter activity"/>
    <property type="evidence" value="ECO:0007669"/>
    <property type="project" value="InterPro"/>
</dbReference>
<feature type="transmembrane region" description="Helical" evidence="8">
    <location>
        <begin position="147"/>
        <end position="166"/>
    </location>
</feature>
<dbReference type="Pfam" id="PF01545">
    <property type="entry name" value="Cation_efflux"/>
    <property type="match status" value="1"/>
</dbReference>
<proteinExistence type="inferred from homology"/>
<dbReference type="SUPFAM" id="SSF161111">
    <property type="entry name" value="Cation efflux protein transmembrane domain-like"/>
    <property type="match status" value="1"/>
</dbReference>
<evidence type="ECO:0000256" key="5">
    <source>
        <dbReference type="ARBA" id="ARBA00022989"/>
    </source>
</evidence>
<dbReference type="NCBIfam" id="TIGR01297">
    <property type="entry name" value="CDF"/>
    <property type="match status" value="1"/>
</dbReference>
<evidence type="ECO:0000256" key="1">
    <source>
        <dbReference type="ARBA" id="ARBA00004141"/>
    </source>
</evidence>
<evidence type="ECO:0000256" key="4">
    <source>
        <dbReference type="ARBA" id="ARBA00022692"/>
    </source>
</evidence>
<dbReference type="Proteomes" id="UP000051952">
    <property type="component" value="Unassembled WGS sequence"/>
</dbReference>
<feature type="transmembrane region" description="Helical" evidence="8">
    <location>
        <begin position="187"/>
        <end position="206"/>
    </location>
</feature>
<keyword evidence="7 8" id="KW-0472">Membrane</keyword>
<feature type="transmembrane region" description="Helical" evidence="8">
    <location>
        <begin position="544"/>
        <end position="565"/>
    </location>
</feature>
<feature type="domain" description="Cation efflux protein transmembrane" evidence="9">
    <location>
        <begin position="365"/>
        <end position="572"/>
    </location>
</feature>
<reference evidence="11" key="1">
    <citation type="submission" date="2015-09" db="EMBL/GenBank/DDBJ databases">
        <authorList>
            <consortium name="Pathogen Informatics"/>
        </authorList>
    </citation>
    <scope>NUCLEOTIDE SEQUENCE [LARGE SCALE GENOMIC DNA]</scope>
    <source>
        <strain evidence="11">Lake Konstanz</strain>
    </source>
</reference>
<evidence type="ECO:0000256" key="7">
    <source>
        <dbReference type="ARBA" id="ARBA00023136"/>
    </source>
</evidence>
<dbReference type="AlphaFoldDB" id="A0A0S4KIF5"/>
<organism evidence="10 11">
    <name type="scientific">Bodo saltans</name>
    <name type="common">Flagellated protozoan</name>
    <dbReference type="NCBI Taxonomy" id="75058"/>
    <lineage>
        <taxon>Eukaryota</taxon>
        <taxon>Discoba</taxon>
        <taxon>Euglenozoa</taxon>
        <taxon>Kinetoplastea</taxon>
        <taxon>Metakinetoplastina</taxon>
        <taxon>Eubodonida</taxon>
        <taxon>Bodonidae</taxon>
        <taxon>Bodo</taxon>
    </lineage>
</organism>
<protein>
    <submittedName>
        <fullName evidence="10">Cation transporter, putative</fullName>
    </submittedName>
</protein>
<accession>A0A0S4KIF5</accession>
<dbReference type="PANTHER" id="PTHR45755">
    <property type="match status" value="1"/>
</dbReference>
<feature type="transmembrane region" description="Helical" evidence="8">
    <location>
        <begin position="463"/>
        <end position="486"/>
    </location>
</feature>
<name>A0A0S4KIF5_BODSA</name>
<dbReference type="Gene3D" id="1.20.1510.10">
    <property type="entry name" value="Cation efflux protein transmembrane domain"/>
    <property type="match status" value="1"/>
</dbReference>
<evidence type="ECO:0000256" key="6">
    <source>
        <dbReference type="ARBA" id="ARBA00023065"/>
    </source>
</evidence>
<comment type="similarity">
    <text evidence="2">Belongs to the cation diffusion facilitator (CDF) transporter (TC 2.A.4) family. SLC30A subfamily.</text>
</comment>
<dbReference type="InterPro" id="IPR045316">
    <property type="entry name" value="Msc2-like"/>
</dbReference>
<keyword evidence="6" id="KW-0406">Ion transport</keyword>
<evidence type="ECO:0000256" key="3">
    <source>
        <dbReference type="ARBA" id="ARBA00022448"/>
    </source>
</evidence>
<evidence type="ECO:0000313" key="10">
    <source>
        <dbReference type="EMBL" id="CUI14282.1"/>
    </source>
</evidence>
<feature type="transmembrane region" description="Helical" evidence="8">
    <location>
        <begin position="396"/>
        <end position="417"/>
    </location>
</feature>
<keyword evidence="4 8" id="KW-0812">Transmembrane</keyword>
<dbReference type="OrthoDB" id="78669at2759"/>
<feature type="transmembrane region" description="Helical" evidence="8">
    <location>
        <begin position="108"/>
        <end position="127"/>
    </location>
</feature>
<dbReference type="GO" id="GO:0005794">
    <property type="term" value="C:Golgi apparatus"/>
    <property type="evidence" value="ECO:0007669"/>
    <property type="project" value="TreeGrafter"/>
</dbReference>
<dbReference type="GO" id="GO:0016020">
    <property type="term" value="C:membrane"/>
    <property type="evidence" value="ECO:0007669"/>
    <property type="project" value="UniProtKB-SubCell"/>
</dbReference>
<feature type="transmembrane region" description="Helical" evidence="8">
    <location>
        <begin position="429"/>
        <end position="451"/>
    </location>
</feature>
<dbReference type="EMBL" id="CYKH01000910">
    <property type="protein sequence ID" value="CUI14282.1"/>
    <property type="molecule type" value="Genomic_DNA"/>
</dbReference>
<dbReference type="PANTHER" id="PTHR45755:SF4">
    <property type="entry name" value="ZINC TRANSPORTER 7"/>
    <property type="match status" value="1"/>
</dbReference>
<keyword evidence="3" id="KW-0813">Transport</keyword>
<gene>
    <name evidence="10" type="ORF">BSAL_82460</name>
</gene>
<comment type="subcellular location">
    <subcellularLocation>
        <location evidence="1">Membrane</location>
        <topology evidence="1">Multi-pass membrane protein</topology>
    </subcellularLocation>
</comment>
<keyword evidence="11" id="KW-1185">Reference proteome</keyword>
<dbReference type="FunFam" id="1.20.1510.10:FF:000014">
    <property type="entry name" value="Cation efflux protein/ zinc transporter"/>
    <property type="match status" value="1"/>
</dbReference>
<feature type="transmembrane region" description="Helical" evidence="8">
    <location>
        <begin position="516"/>
        <end position="538"/>
    </location>
</feature>
<feature type="transmembrane region" description="Helical" evidence="8">
    <location>
        <begin position="226"/>
        <end position="244"/>
    </location>
</feature>
<keyword evidence="5 8" id="KW-1133">Transmembrane helix</keyword>
<dbReference type="InterPro" id="IPR027469">
    <property type="entry name" value="Cation_efflux_TMD_sf"/>
</dbReference>
<dbReference type="VEuPathDB" id="TriTrypDB:BSAL_82460"/>